<dbReference type="SMART" id="SM00388">
    <property type="entry name" value="HisKA"/>
    <property type="match status" value="1"/>
</dbReference>
<dbReference type="Gene3D" id="1.25.40.10">
    <property type="entry name" value="Tetratricopeptide repeat domain"/>
    <property type="match status" value="1"/>
</dbReference>
<dbReference type="Gene3D" id="1.10.287.130">
    <property type="match status" value="1"/>
</dbReference>
<evidence type="ECO:0000259" key="10">
    <source>
        <dbReference type="PROSITE" id="PS50110"/>
    </source>
</evidence>
<keyword evidence="7" id="KW-0812">Transmembrane</keyword>
<keyword evidence="3 5" id="KW-0597">Phosphoprotein</keyword>
<dbReference type="InterPro" id="IPR004358">
    <property type="entry name" value="Sig_transdc_His_kin-like_C"/>
</dbReference>
<gene>
    <name evidence="11" type="ORF">KIV10_02000</name>
</gene>
<dbReference type="RefSeq" id="WP_214111813.1">
    <property type="nucleotide sequence ID" value="NZ_JAHCTB010000001.1"/>
</dbReference>
<dbReference type="SUPFAM" id="SSF48452">
    <property type="entry name" value="TPR-like"/>
    <property type="match status" value="1"/>
</dbReference>
<feature type="domain" description="Histidine kinase" evidence="9">
    <location>
        <begin position="376"/>
        <end position="596"/>
    </location>
</feature>
<keyword evidence="4" id="KW-0902">Two-component regulatory system</keyword>
<dbReference type="InterPro" id="IPR003594">
    <property type="entry name" value="HATPase_dom"/>
</dbReference>
<feature type="modified residue" description="4-aspartylphosphate" evidence="5">
    <location>
        <position position="666"/>
    </location>
</feature>
<dbReference type="Pfam" id="PF00072">
    <property type="entry name" value="Response_reg"/>
    <property type="match status" value="1"/>
</dbReference>
<dbReference type="PRINTS" id="PR00344">
    <property type="entry name" value="BCTRLSENSOR"/>
</dbReference>
<feature type="repeat" description="TPR" evidence="6">
    <location>
        <begin position="118"/>
        <end position="151"/>
    </location>
</feature>
<feature type="domain" description="Response regulatory" evidence="10">
    <location>
        <begin position="617"/>
        <end position="731"/>
    </location>
</feature>
<dbReference type="InterPro" id="IPR036890">
    <property type="entry name" value="HATPase_C_sf"/>
</dbReference>
<dbReference type="PANTHER" id="PTHR45339:SF1">
    <property type="entry name" value="HYBRID SIGNAL TRANSDUCTION HISTIDINE KINASE J"/>
    <property type="match status" value="1"/>
</dbReference>
<dbReference type="InterPro" id="IPR019734">
    <property type="entry name" value="TPR_rpt"/>
</dbReference>
<feature type="chain" id="PRO_5047133450" description="histidine kinase" evidence="8">
    <location>
        <begin position="20"/>
        <end position="734"/>
    </location>
</feature>
<evidence type="ECO:0000256" key="4">
    <source>
        <dbReference type="ARBA" id="ARBA00023012"/>
    </source>
</evidence>
<proteinExistence type="predicted"/>
<dbReference type="PROSITE" id="PS50110">
    <property type="entry name" value="RESPONSE_REGULATORY"/>
    <property type="match status" value="1"/>
</dbReference>
<evidence type="ECO:0000256" key="2">
    <source>
        <dbReference type="ARBA" id="ARBA00012438"/>
    </source>
</evidence>
<dbReference type="Pfam" id="PF00512">
    <property type="entry name" value="HisKA"/>
    <property type="match status" value="1"/>
</dbReference>
<dbReference type="EMBL" id="JAHCTB010000001">
    <property type="protein sequence ID" value="MBT0606944.1"/>
    <property type="molecule type" value="Genomic_DNA"/>
</dbReference>
<dbReference type="InterPro" id="IPR005467">
    <property type="entry name" value="His_kinase_dom"/>
</dbReference>
<dbReference type="SMART" id="SM00028">
    <property type="entry name" value="TPR"/>
    <property type="match status" value="3"/>
</dbReference>
<dbReference type="Pfam" id="PF02518">
    <property type="entry name" value="HATPase_c"/>
    <property type="match status" value="1"/>
</dbReference>
<reference evidence="11 12" key="1">
    <citation type="submission" date="2021-05" db="EMBL/GenBank/DDBJ databases">
        <title>Aequorivita echinoideorum JCM 30378 genome.</title>
        <authorList>
            <person name="Zhang H."/>
            <person name="Li C."/>
        </authorList>
    </citation>
    <scope>NUCLEOTIDE SEQUENCE [LARGE SCALE GENOMIC DNA]</scope>
    <source>
        <strain evidence="11 12">JCM30378</strain>
    </source>
</reference>
<organism evidence="11 12">
    <name type="scientific">Aequorivita echinoideorum</name>
    <dbReference type="NCBI Taxonomy" id="1549647"/>
    <lineage>
        <taxon>Bacteria</taxon>
        <taxon>Pseudomonadati</taxon>
        <taxon>Bacteroidota</taxon>
        <taxon>Flavobacteriia</taxon>
        <taxon>Flavobacteriales</taxon>
        <taxon>Flavobacteriaceae</taxon>
        <taxon>Aequorivita</taxon>
    </lineage>
</organism>
<keyword evidence="8" id="KW-0732">Signal</keyword>
<dbReference type="SMART" id="SM00448">
    <property type="entry name" value="REC"/>
    <property type="match status" value="1"/>
</dbReference>
<name>A0ABS5S3D9_9FLAO</name>
<evidence type="ECO:0000259" key="9">
    <source>
        <dbReference type="PROSITE" id="PS50109"/>
    </source>
</evidence>
<evidence type="ECO:0000256" key="6">
    <source>
        <dbReference type="PROSITE-ProRule" id="PRU00339"/>
    </source>
</evidence>
<evidence type="ECO:0000313" key="12">
    <source>
        <dbReference type="Proteomes" id="UP001297092"/>
    </source>
</evidence>
<dbReference type="Pfam" id="PF13424">
    <property type="entry name" value="TPR_12"/>
    <property type="match status" value="1"/>
</dbReference>
<keyword evidence="7" id="KW-1133">Transmembrane helix</keyword>
<dbReference type="PROSITE" id="PS50005">
    <property type="entry name" value="TPR"/>
    <property type="match status" value="1"/>
</dbReference>
<dbReference type="CDD" id="cd16922">
    <property type="entry name" value="HATPase_EvgS-ArcB-TorS-like"/>
    <property type="match status" value="1"/>
</dbReference>
<evidence type="ECO:0000256" key="5">
    <source>
        <dbReference type="PROSITE-ProRule" id="PRU00169"/>
    </source>
</evidence>
<dbReference type="SMART" id="SM00387">
    <property type="entry name" value="HATPase_c"/>
    <property type="match status" value="1"/>
</dbReference>
<evidence type="ECO:0000256" key="7">
    <source>
        <dbReference type="SAM" id="Phobius"/>
    </source>
</evidence>
<dbReference type="InterPro" id="IPR011006">
    <property type="entry name" value="CheY-like_superfamily"/>
</dbReference>
<dbReference type="Gene3D" id="3.30.565.10">
    <property type="entry name" value="Histidine kinase-like ATPase, C-terminal domain"/>
    <property type="match status" value="1"/>
</dbReference>
<dbReference type="SUPFAM" id="SSF55874">
    <property type="entry name" value="ATPase domain of HSP90 chaperone/DNA topoisomerase II/histidine kinase"/>
    <property type="match status" value="1"/>
</dbReference>
<protein>
    <recommendedName>
        <fullName evidence="2">histidine kinase</fullName>
        <ecNumber evidence="2">2.7.13.3</ecNumber>
    </recommendedName>
</protein>
<feature type="transmembrane region" description="Helical" evidence="7">
    <location>
        <begin position="316"/>
        <end position="337"/>
    </location>
</feature>
<dbReference type="Proteomes" id="UP001297092">
    <property type="component" value="Unassembled WGS sequence"/>
</dbReference>
<dbReference type="PROSITE" id="PS50109">
    <property type="entry name" value="HIS_KIN"/>
    <property type="match status" value="1"/>
</dbReference>
<dbReference type="InterPro" id="IPR001789">
    <property type="entry name" value="Sig_transdc_resp-reg_receiver"/>
</dbReference>
<keyword evidence="6" id="KW-0802">TPR repeat</keyword>
<dbReference type="InterPro" id="IPR003661">
    <property type="entry name" value="HisK_dim/P_dom"/>
</dbReference>
<dbReference type="CDD" id="cd17546">
    <property type="entry name" value="REC_hyHK_CKI1_RcsC-like"/>
    <property type="match status" value="1"/>
</dbReference>
<keyword evidence="12" id="KW-1185">Reference proteome</keyword>
<evidence type="ECO:0000256" key="3">
    <source>
        <dbReference type="ARBA" id="ARBA00022553"/>
    </source>
</evidence>
<comment type="caution">
    <text evidence="11">The sequence shown here is derived from an EMBL/GenBank/DDBJ whole genome shotgun (WGS) entry which is preliminary data.</text>
</comment>
<dbReference type="InterPro" id="IPR036097">
    <property type="entry name" value="HisK_dim/P_sf"/>
</dbReference>
<accession>A0ABS5S3D9</accession>
<dbReference type="SUPFAM" id="SSF52172">
    <property type="entry name" value="CheY-like"/>
    <property type="match status" value="1"/>
</dbReference>
<dbReference type="InterPro" id="IPR011990">
    <property type="entry name" value="TPR-like_helical_dom_sf"/>
</dbReference>
<dbReference type="CDD" id="cd00082">
    <property type="entry name" value="HisKA"/>
    <property type="match status" value="1"/>
</dbReference>
<evidence type="ECO:0000256" key="1">
    <source>
        <dbReference type="ARBA" id="ARBA00000085"/>
    </source>
</evidence>
<dbReference type="EC" id="2.7.13.3" evidence="2"/>
<keyword evidence="7" id="KW-0472">Membrane</keyword>
<dbReference type="PANTHER" id="PTHR45339">
    <property type="entry name" value="HYBRID SIGNAL TRANSDUCTION HISTIDINE KINASE J"/>
    <property type="match status" value="1"/>
</dbReference>
<dbReference type="Gene3D" id="3.40.50.2300">
    <property type="match status" value="1"/>
</dbReference>
<comment type="catalytic activity">
    <reaction evidence="1">
        <text>ATP + protein L-histidine = ADP + protein N-phospho-L-histidine.</text>
        <dbReference type="EC" id="2.7.13.3"/>
    </reaction>
</comment>
<sequence>MVFRIIFPLLLLFSSIHIAAQNQAQKSVTNQKKAKDSLKKLQDKVDFQLFEGKYDSVVLNSIENIKFAERLGDTAAAFYSRYIMAATFMYMEDFKNAHEYTEAYKNFAEEKKDTFKMARAYNLMGALFVSEKNHEAALPYFQKALPLSKKLGDTIEYSMVYYNLSESYLNQNDRKKAISFFEKAKAGFDAVKFNGLTTEMKLLEGKINLANNNPETAIKNFEIAIDFALKGEYNDDNLIEVYKEYSKALFENKNYKEAFLIRKKYDSLNSLQFEKEKMMAMQTANAQFSVNEYKQQAKQAELETELSRQKARQSSILLYIFIAAAFVLATFLVILWINYKRRKVLLLDLKEQNRLYQIAKEKSEELAKAKSQFFSTVSHELRTPLYGVIGLSTILLEDEGLKDHEKDLKHLKFSADYLLALINDVLQISKIESKTLEDVQISFDLEELINSIASSFEYILLQNKNEIRLNISEEIPSPLIGNRMKLSQILMNLVGNASKFTEEGVISIILNLESATDDFVTIRFEIKDTGVGIPYEKQQTIFEEFQQVDSHEYKFQGTGLGLPIVKKLLDSANTTIHLESEPGKGSSFIFNYTFKKGVIASDEKNVLDETKLLAGKNVLVVDDNRINQLVSKKILENHHLKCTIANNGDEAIEILKNTEFDLVLMDINMPGKNGLETTLEIRKFNKTVPIIALTAVEEENMLSAIMESGMDDIMVKPYNVDKFLKKLSKHIQKN</sequence>
<evidence type="ECO:0000256" key="8">
    <source>
        <dbReference type="SAM" id="SignalP"/>
    </source>
</evidence>
<dbReference type="SUPFAM" id="SSF47384">
    <property type="entry name" value="Homodimeric domain of signal transducing histidine kinase"/>
    <property type="match status" value="1"/>
</dbReference>
<evidence type="ECO:0000313" key="11">
    <source>
        <dbReference type="EMBL" id="MBT0606944.1"/>
    </source>
</evidence>
<feature type="signal peptide" evidence="8">
    <location>
        <begin position="1"/>
        <end position="19"/>
    </location>
</feature>